<dbReference type="AlphaFoldDB" id="W2MYD2"/>
<organism evidence="1">
    <name type="scientific">Phytophthora nicotianae</name>
    <name type="common">Potato buckeye rot agent</name>
    <name type="synonym">Phytophthora parasitica</name>
    <dbReference type="NCBI Taxonomy" id="4792"/>
    <lineage>
        <taxon>Eukaryota</taxon>
        <taxon>Sar</taxon>
        <taxon>Stramenopiles</taxon>
        <taxon>Oomycota</taxon>
        <taxon>Peronosporomycetes</taxon>
        <taxon>Peronosporales</taxon>
        <taxon>Peronosporaceae</taxon>
        <taxon>Phytophthora</taxon>
    </lineage>
</organism>
<reference evidence="1" key="1">
    <citation type="submission" date="2013-11" db="EMBL/GenBank/DDBJ databases">
        <title>The Genome Sequence of Phytophthora parasitica IAC_01/95.</title>
        <authorList>
            <consortium name="The Broad Institute Genomics Platform"/>
            <person name="Russ C."/>
            <person name="Tyler B."/>
            <person name="Panabieres F."/>
            <person name="Shan W."/>
            <person name="Tripathy S."/>
            <person name="Grunwald N."/>
            <person name="Machado M."/>
            <person name="Johnson C.S."/>
            <person name="Arredondo F."/>
            <person name="Hong C."/>
            <person name="Coffey M."/>
            <person name="Young S.K."/>
            <person name="Zeng Q."/>
            <person name="Gargeya S."/>
            <person name="Fitzgerald M."/>
            <person name="Abouelleil A."/>
            <person name="Alvarado L."/>
            <person name="Chapman S.B."/>
            <person name="Gainer-Dewar J."/>
            <person name="Goldberg J."/>
            <person name="Griggs A."/>
            <person name="Gujja S."/>
            <person name="Hansen M."/>
            <person name="Howarth C."/>
            <person name="Imamovic A."/>
            <person name="Ireland A."/>
            <person name="Larimer J."/>
            <person name="McCowan C."/>
            <person name="Murphy C."/>
            <person name="Pearson M."/>
            <person name="Poon T.W."/>
            <person name="Priest M."/>
            <person name="Roberts A."/>
            <person name="Saif S."/>
            <person name="Shea T."/>
            <person name="Sykes S."/>
            <person name="Wortman J."/>
            <person name="Nusbaum C."/>
            <person name="Birren B."/>
        </authorList>
    </citation>
    <scope>NUCLEOTIDE SEQUENCE [LARGE SCALE GENOMIC DNA]</scope>
    <source>
        <strain evidence="1">IAC_01/95</strain>
    </source>
</reference>
<proteinExistence type="predicted"/>
<name>W2MYD2_PHYNI</name>
<dbReference type="EMBL" id="KI694346">
    <property type="protein sequence ID" value="ETM40464.1"/>
    <property type="molecule type" value="Genomic_DNA"/>
</dbReference>
<gene>
    <name evidence="1" type="ORF">L914_13596</name>
</gene>
<sequence>MPRRSRGWWRHPRCCQLSVLVGCTTPTSVHKHPGQTGHCVQRR</sequence>
<protein>
    <submittedName>
        <fullName evidence="1">Uncharacterized protein</fullName>
    </submittedName>
</protein>
<evidence type="ECO:0000313" key="1">
    <source>
        <dbReference type="EMBL" id="ETM40464.1"/>
    </source>
</evidence>
<accession>W2MYD2</accession>
<dbReference type="Proteomes" id="UP000054532">
    <property type="component" value="Unassembled WGS sequence"/>
</dbReference>